<keyword evidence="1" id="KW-1133">Transmembrane helix</keyword>
<keyword evidence="3" id="KW-1185">Reference proteome</keyword>
<feature type="transmembrane region" description="Helical" evidence="1">
    <location>
        <begin position="12"/>
        <end position="36"/>
    </location>
</feature>
<name>A0ABZ2AHN6_9BACT</name>
<dbReference type="RefSeq" id="WP_330463662.1">
    <property type="nucleotide sequence ID" value="NZ_CP143578.1"/>
</dbReference>
<feature type="transmembrane region" description="Helical" evidence="1">
    <location>
        <begin position="165"/>
        <end position="188"/>
    </location>
</feature>
<keyword evidence="1" id="KW-0472">Membrane</keyword>
<accession>A0ABZ2AHN6</accession>
<evidence type="ECO:0000313" key="3">
    <source>
        <dbReference type="Proteomes" id="UP001431935"/>
    </source>
</evidence>
<reference evidence="2" key="1">
    <citation type="submission" date="2024-01" db="EMBL/GenBank/DDBJ databases">
        <title>Complete genome sequence of Mycoplasma gateae strain 3700.</title>
        <authorList>
            <person name="Spergser J."/>
        </authorList>
    </citation>
    <scope>NUCLEOTIDE SEQUENCE [LARGE SCALE GENOMIC DNA]</scope>
    <source>
        <strain evidence="2">3700</strain>
    </source>
</reference>
<proteinExistence type="predicted"/>
<evidence type="ECO:0000313" key="2">
    <source>
        <dbReference type="EMBL" id="WVN21632.1"/>
    </source>
</evidence>
<feature type="transmembrane region" description="Helical" evidence="1">
    <location>
        <begin position="106"/>
        <end position="130"/>
    </location>
</feature>
<gene>
    <name evidence="2" type="ORF">V2E26_01410</name>
</gene>
<sequence length="204" mass="24205">MKRDSSKYSWIAFLSLYSFLVITLFILTILYTTSIFDYNAETSVEIDGEESENGMAIFWFAPFRTFLLILVIIALIVLCVLFICLKKKSTNLDKKNKRILYILFSINAFILFLSFIFLCVLINSIDYVLWNLKYYYKNWRKVLIDKEKNVTNKIYQKYLNKYEGFLYILISLFTLISFYQISHMVLIINKGLNNKNNLNTIVEK</sequence>
<organism evidence="2 3">
    <name type="scientific">Metamycoplasma gateae</name>
    <dbReference type="NCBI Taxonomy" id="35769"/>
    <lineage>
        <taxon>Bacteria</taxon>
        <taxon>Bacillati</taxon>
        <taxon>Mycoplasmatota</taxon>
        <taxon>Mycoplasmoidales</taxon>
        <taxon>Metamycoplasmataceae</taxon>
        <taxon>Metamycoplasma</taxon>
    </lineage>
</organism>
<dbReference type="EMBL" id="CP143578">
    <property type="protein sequence ID" value="WVN21632.1"/>
    <property type="molecule type" value="Genomic_DNA"/>
</dbReference>
<evidence type="ECO:0000256" key="1">
    <source>
        <dbReference type="SAM" id="Phobius"/>
    </source>
</evidence>
<keyword evidence="1" id="KW-0812">Transmembrane</keyword>
<feature type="transmembrane region" description="Helical" evidence="1">
    <location>
        <begin position="56"/>
        <end position="85"/>
    </location>
</feature>
<protein>
    <submittedName>
        <fullName evidence="2">Uncharacterized protein</fullName>
    </submittedName>
</protein>
<dbReference type="Proteomes" id="UP001431935">
    <property type="component" value="Chromosome"/>
</dbReference>